<dbReference type="InterPro" id="IPR050464">
    <property type="entry name" value="Zeta_carotene_desat/Oxidored"/>
</dbReference>
<dbReference type="RefSeq" id="WP_078498302.1">
    <property type="nucleotide sequence ID" value="NZ_MSZX01000003.1"/>
</dbReference>
<protein>
    <recommendedName>
        <fullName evidence="1">Amine oxidase domain-containing protein</fullName>
    </recommendedName>
</protein>
<sequence length="433" mass="49992">MKIAIIGGGFTGLAAAKRLLEAGHHVDIYEKEAKLGGVAASINYEDTKLEIFYHHIFTSDHEIIALIEELGLKNQLKWLESKMGFYIDGKIYEFGTPISLLKFKPLTFMDKIRFGISVLRLQMIQDWRPLERITAKEWLVKHAGEKAYKICWEPLLTSKFGEKHDQISMAWFWGKIKLRGSTRSDAKTKEMLGYVMGSFEEVGTKLIEYVQGLGAQIKYNSFVKNVEFIDDHVVVHVDQEEVQYDKVLLTVPLPVVGHLVQGLSRHDLQTIDQIEYTSVICSVLKLNQSYSDIYWLNIGDMDIPFGGLIEHTNMVQDSRYNGKHILYISNYMFETDPLYQAQDDQIKAEYIHHLQKINPSFHEGWIEDFQIFKAKYAQPMIKCNYSSLKPAFQTSIPHVYIANMTHIYPEDRGMNYAIRTGYEVVDVMLHDSR</sequence>
<dbReference type="Pfam" id="PF01593">
    <property type="entry name" value="Amino_oxidase"/>
    <property type="match status" value="1"/>
</dbReference>
<dbReference type="PRINTS" id="PR00419">
    <property type="entry name" value="ADXRDTASE"/>
</dbReference>
<dbReference type="GO" id="GO:0016491">
    <property type="term" value="F:oxidoreductase activity"/>
    <property type="evidence" value="ECO:0007669"/>
    <property type="project" value="InterPro"/>
</dbReference>
<dbReference type="SUPFAM" id="SSF51905">
    <property type="entry name" value="FAD/NAD(P)-binding domain"/>
    <property type="match status" value="1"/>
</dbReference>
<comment type="caution">
    <text evidence="2">The sequence shown here is derived from an EMBL/GenBank/DDBJ whole genome shotgun (WGS) entry which is preliminary data.</text>
</comment>
<reference evidence="2 3" key="1">
    <citation type="submission" date="2017-01" db="EMBL/GenBank/DDBJ databases">
        <title>Genome analysis of Paenibacillus selenitrireducens ES3-24.</title>
        <authorList>
            <person name="Xu D."/>
            <person name="Yao R."/>
            <person name="Zheng S."/>
        </authorList>
    </citation>
    <scope>NUCLEOTIDE SEQUENCE [LARGE SCALE GENOMIC DNA]</scope>
    <source>
        <strain evidence="2 3">ES3-24</strain>
    </source>
</reference>
<feature type="domain" description="Amine oxidase" evidence="1">
    <location>
        <begin position="10"/>
        <end position="428"/>
    </location>
</feature>
<dbReference type="NCBIfam" id="NF005560">
    <property type="entry name" value="PRK07233.1"/>
    <property type="match status" value="1"/>
</dbReference>
<accession>A0A1T2XHE6</accession>
<gene>
    <name evidence="2" type="ORF">BVG16_09460</name>
</gene>
<dbReference type="AlphaFoldDB" id="A0A1T2XHE6"/>
<proteinExistence type="predicted"/>
<evidence type="ECO:0000313" key="3">
    <source>
        <dbReference type="Proteomes" id="UP000190188"/>
    </source>
</evidence>
<organism evidence="2 3">
    <name type="scientific">Paenibacillus selenitireducens</name>
    <dbReference type="NCBI Taxonomy" id="1324314"/>
    <lineage>
        <taxon>Bacteria</taxon>
        <taxon>Bacillati</taxon>
        <taxon>Bacillota</taxon>
        <taxon>Bacilli</taxon>
        <taxon>Bacillales</taxon>
        <taxon>Paenibacillaceae</taxon>
        <taxon>Paenibacillus</taxon>
    </lineage>
</organism>
<dbReference type="Proteomes" id="UP000190188">
    <property type="component" value="Unassembled WGS sequence"/>
</dbReference>
<evidence type="ECO:0000259" key="1">
    <source>
        <dbReference type="Pfam" id="PF01593"/>
    </source>
</evidence>
<name>A0A1T2XHE6_9BACL</name>
<keyword evidence="3" id="KW-1185">Reference proteome</keyword>
<dbReference type="InterPro" id="IPR002937">
    <property type="entry name" value="Amino_oxidase"/>
</dbReference>
<dbReference type="PANTHER" id="PTHR42923">
    <property type="entry name" value="PROTOPORPHYRINOGEN OXIDASE"/>
    <property type="match status" value="1"/>
</dbReference>
<dbReference type="PANTHER" id="PTHR42923:SF46">
    <property type="entry name" value="AMINE OXIDASE"/>
    <property type="match status" value="1"/>
</dbReference>
<dbReference type="STRING" id="1324314.BVG16_09460"/>
<dbReference type="OrthoDB" id="269318at2"/>
<dbReference type="EMBL" id="MSZX01000003">
    <property type="protein sequence ID" value="OPA79304.1"/>
    <property type="molecule type" value="Genomic_DNA"/>
</dbReference>
<dbReference type="InterPro" id="IPR036188">
    <property type="entry name" value="FAD/NAD-bd_sf"/>
</dbReference>
<evidence type="ECO:0000313" key="2">
    <source>
        <dbReference type="EMBL" id="OPA79304.1"/>
    </source>
</evidence>
<dbReference type="Gene3D" id="3.50.50.60">
    <property type="entry name" value="FAD/NAD(P)-binding domain"/>
    <property type="match status" value="1"/>
</dbReference>